<dbReference type="InterPro" id="IPR016181">
    <property type="entry name" value="Acyl_CoA_acyltransferase"/>
</dbReference>
<dbReference type="PROSITE" id="PS51186">
    <property type="entry name" value="GNAT"/>
    <property type="match status" value="1"/>
</dbReference>
<evidence type="ECO:0000259" key="1">
    <source>
        <dbReference type="PROSITE" id="PS51186"/>
    </source>
</evidence>
<name>A0A7L7KQ45_9MOLU</name>
<keyword evidence="2" id="KW-0808">Transferase</keyword>
<dbReference type="InterPro" id="IPR000182">
    <property type="entry name" value="GNAT_dom"/>
</dbReference>
<accession>A0A7L7KQ45</accession>
<proteinExistence type="predicted"/>
<dbReference type="SUPFAM" id="SSF55729">
    <property type="entry name" value="Acyl-CoA N-acyltransferases (Nat)"/>
    <property type="match status" value="1"/>
</dbReference>
<keyword evidence="3" id="KW-1185">Reference proteome</keyword>
<dbReference type="Pfam" id="PF00583">
    <property type="entry name" value="Acetyltransf_1"/>
    <property type="match status" value="1"/>
</dbReference>
<dbReference type="InterPro" id="IPR050276">
    <property type="entry name" value="MshD_Acetyltransferase"/>
</dbReference>
<protein>
    <submittedName>
        <fullName evidence="2">GNAT family N-acetyltransferase</fullName>
    </submittedName>
</protein>
<dbReference type="EMBL" id="CP048914">
    <property type="protein sequence ID" value="QMS84807.1"/>
    <property type="molecule type" value="Genomic_DNA"/>
</dbReference>
<feature type="domain" description="N-acetyltransferase" evidence="1">
    <location>
        <begin position="2"/>
        <end position="144"/>
    </location>
</feature>
<gene>
    <name evidence="2" type="ORF">G4Z02_03245</name>
</gene>
<dbReference type="PANTHER" id="PTHR43617">
    <property type="entry name" value="L-AMINO ACID N-ACETYLTRANSFERASE"/>
    <property type="match status" value="1"/>
</dbReference>
<reference evidence="2 3" key="1">
    <citation type="submission" date="2020-02" db="EMBL/GenBank/DDBJ databases">
        <authorList>
            <person name="Zheng R.K."/>
            <person name="Sun C.M."/>
        </authorList>
    </citation>
    <scope>NUCLEOTIDE SEQUENCE [LARGE SCALE GENOMIC DNA]</scope>
    <source>
        <strain evidence="3">zrk13</strain>
    </source>
</reference>
<evidence type="ECO:0000313" key="3">
    <source>
        <dbReference type="Proteomes" id="UP000514720"/>
    </source>
</evidence>
<dbReference type="Gene3D" id="3.40.630.30">
    <property type="match status" value="1"/>
</dbReference>
<sequence length="144" mass="16558">MVTLKEITMDNFFDVIRLSLDDIDRKMVASNVFSLAEAYADKVSQPRGIYDDDTLVGFVMYDYNESEHKGYVSRLMVDQKYHRKGYARQAMNIVLDTLQKIDGIHEIQISWRPDNDKASPLYHDLGFVENGEFVDGEVVAIITL</sequence>
<dbReference type="Proteomes" id="UP000514720">
    <property type="component" value="Chromosome"/>
</dbReference>
<evidence type="ECO:0000313" key="2">
    <source>
        <dbReference type="EMBL" id="QMS84807.1"/>
    </source>
</evidence>
<dbReference type="AlphaFoldDB" id="A0A7L7KQ45"/>
<dbReference type="GO" id="GO:0016747">
    <property type="term" value="F:acyltransferase activity, transferring groups other than amino-acyl groups"/>
    <property type="evidence" value="ECO:0007669"/>
    <property type="project" value="InterPro"/>
</dbReference>
<dbReference type="RefSeq" id="WP_258878428.1">
    <property type="nucleotide sequence ID" value="NZ_CP048914.1"/>
</dbReference>
<dbReference type="KEGG" id="xcl:G4Z02_03245"/>
<organism evidence="2 3">
    <name type="scientific">Candidatus Xianfuyuplasma coldseepsis</name>
    <dbReference type="NCBI Taxonomy" id="2782163"/>
    <lineage>
        <taxon>Bacteria</taxon>
        <taxon>Bacillati</taxon>
        <taxon>Mycoplasmatota</taxon>
        <taxon>Mollicutes</taxon>
        <taxon>Candidatus Izemoplasmatales</taxon>
        <taxon>Candidatus Izemoplasmataceae</taxon>
        <taxon>Candidatus Xianfuyuplasma</taxon>
    </lineage>
</organism>